<keyword evidence="5" id="KW-1185">Reference proteome</keyword>
<name>A0AAD4PSM3_9EURO</name>
<evidence type="ECO:0000256" key="2">
    <source>
        <dbReference type="ARBA" id="ARBA00023157"/>
    </source>
</evidence>
<evidence type="ECO:0000313" key="5">
    <source>
        <dbReference type="Proteomes" id="UP001201262"/>
    </source>
</evidence>
<feature type="chain" id="PRO_5042245135" evidence="3">
    <location>
        <begin position="23"/>
        <end position="230"/>
    </location>
</feature>
<keyword evidence="2" id="KW-1015">Disulfide bond</keyword>
<keyword evidence="3" id="KW-0732">Signal</keyword>
<dbReference type="RefSeq" id="XP_046065677.1">
    <property type="nucleotide sequence ID" value="XM_046217512.1"/>
</dbReference>
<dbReference type="GeneID" id="70247799"/>
<dbReference type="Proteomes" id="UP001201262">
    <property type="component" value="Unassembled WGS sequence"/>
</dbReference>
<gene>
    <name evidence="4" type="ORF">BGW36DRAFT_390691</name>
</gene>
<accession>A0AAD4PSM3</accession>
<dbReference type="Gene3D" id="3.40.50.1820">
    <property type="entry name" value="alpha/beta hydrolase"/>
    <property type="match status" value="1"/>
</dbReference>
<evidence type="ECO:0000256" key="3">
    <source>
        <dbReference type="SAM" id="SignalP"/>
    </source>
</evidence>
<dbReference type="SMART" id="SM01110">
    <property type="entry name" value="Cutinase"/>
    <property type="match status" value="1"/>
</dbReference>
<keyword evidence="1" id="KW-0378">Hydrolase</keyword>
<dbReference type="InterPro" id="IPR000675">
    <property type="entry name" value="Cutinase/axe"/>
</dbReference>
<dbReference type="InterPro" id="IPR029058">
    <property type="entry name" value="AB_hydrolase_fold"/>
</dbReference>
<dbReference type="EMBL" id="JAJTJA010000015">
    <property type="protein sequence ID" value="KAH8689323.1"/>
    <property type="molecule type" value="Genomic_DNA"/>
</dbReference>
<reference evidence="4" key="1">
    <citation type="submission" date="2021-12" db="EMBL/GenBank/DDBJ databases">
        <title>Convergent genome expansion in fungi linked to evolution of root-endophyte symbiosis.</title>
        <authorList>
            <consortium name="DOE Joint Genome Institute"/>
            <person name="Ke Y.-H."/>
            <person name="Bonito G."/>
            <person name="Liao H.-L."/>
            <person name="Looney B."/>
            <person name="Rojas-Flechas A."/>
            <person name="Nash J."/>
            <person name="Hameed K."/>
            <person name="Schadt C."/>
            <person name="Martin F."/>
            <person name="Crous P.W."/>
            <person name="Miettinen O."/>
            <person name="Magnuson J.K."/>
            <person name="Labbe J."/>
            <person name="Jacobson D."/>
            <person name="Doktycz M.J."/>
            <person name="Veneault-Fourrey C."/>
            <person name="Kuo A."/>
            <person name="Mondo S."/>
            <person name="Calhoun S."/>
            <person name="Riley R."/>
            <person name="Ohm R."/>
            <person name="LaButti K."/>
            <person name="Andreopoulos B."/>
            <person name="Pangilinan J."/>
            <person name="Nolan M."/>
            <person name="Tritt A."/>
            <person name="Clum A."/>
            <person name="Lipzen A."/>
            <person name="Daum C."/>
            <person name="Barry K."/>
            <person name="Grigoriev I.V."/>
            <person name="Vilgalys R."/>
        </authorList>
    </citation>
    <scope>NUCLEOTIDE SEQUENCE</scope>
    <source>
        <strain evidence="4">PMI_201</strain>
    </source>
</reference>
<evidence type="ECO:0000256" key="1">
    <source>
        <dbReference type="ARBA" id="ARBA00022801"/>
    </source>
</evidence>
<dbReference type="Pfam" id="PF01083">
    <property type="entry name" value="Cutinase"/>
    <property type="match status" value="1"/>
</dbReference>
<dbReference type="PANTHER" id="PTHR33630">
    <property type="entry name" value="CUTINASE RV1984C-RELATED-RELATED"/>
    <property type="match status" value="1"/>
</dbReference>
<dbReference type="SUPFAM" id="SSF53474">
    <property type="entry name" value="alpha/beta-Hydrolases"/>
    <property type="match status" value="1"/>
</dbReference>
<dbReference type="PANTHER" id="PTHR33630:SF9">
    <property type="entry name" value="CUTINASE 4"/>
    <property type="match status" value="1"/>
</dbReference>
<comment type="caution">
    <text evidence="4">The sequence shown here is derived from an EMBL/GenBank/DDBJ whole genome shotgun (WGS) entry which is preliminary data.</text>
</comment>
<protein>
    <submittedName>
        <fullName evidence="4">Cutinase</fullName>
    </submittedName>
</protein>
<feature type="signal peptide" evidence="3">
    <location>
        <begin position="1"/>
        <end position="22"/>
    </location>
</feature>
<organism evidence="4 5">
    <name type="scientific">Talaromyces proteolyticus</name>
    <dbReference type="NCBI Taxonomy" id="1131652"/>
    <lineage>
        <taxon>Eukaryota</taxon>
        <taxon>Fungi</taxon>
        <taxon>Dikarya</taxon>
        <taxon>Ascomycota</taxon>
        <taxon>Pezizomycotina</taxon>
        <taxon>Eurotiomycetes</taxon>
        <taxon>Eurotiomycetidae</taxon>
        <taxon>Eurotiales</taxon>
        <taxon>Trichocomaceae</taxon>
        <taxon>Talaromyces</taxon>
        <taxon>Talaromyces sect. Bacilispori</taxon>
    </lineage>
</organism>
<dbReference type="AlphaFoldDB" id="A0AAD4PSM3"/>
<evidence type="ECO:0000313" key="4">
    <source>
        <dbReference type="EMBL" id="KAH8689323.1"/>
    </source>
</evidence>
<proteinExistence type="predicted"/>
<dbReference type="GO" id="GO:0052689">
    <property type="term" value="F:carboxylic ester hydrolase activity"/>
    <property type="evidence" value="ECO:0007669"/>
    <property type="project" value="UniProtKB-ARBA"/>
</dbReference>
<sequence length="230" mass="24531">MRFTVLSSAILLAAVNFGDSAAAALKDVDDCSKYVLLSVRGTGEKQGPSIGFKGMISTTLKTVKGGTEYDVVYPANTDRNSTQIGVEDLENYIHHGLQTCPNQKYGILGYSQGATVALTAIKDLTGTPAEDAIGAVLFIGNPFQVRGQLTTFNQTGGDSTRDYNGVLLFTNPSIGLSEHWVISGKALNICDDGDSVCTGVDQLPSRPHYLYGFTATVQKLGAEHLVSRFK</sequence>